<dbReference type="AlphaFoldDB" id="F3NTU2"/>
<gene>
    <name evidence="1" type="ORF">SGM_6392</name>
</gene>
<name>F3NTU2_9ACTN</name>
<organism evidence="1 2">
    <name type="scientific">Streptomyces griseoaurantiacus M045</name>
    <dbReference type="NCBI Taxonomy" id="996637"/>
    <lineage>
        <taxon>Bacteria</taxon>
        <taxon>Bacillati</taxon>
        <taxon>Actinomycetota</taxon>
        <taxon>Actinomycetes</taxon>
        <taxon>Kitasatosporales</taxon>
        <taxon>Streptomycetaceae</taxon>
        <taxon>Streptomyces</taxon>
        <taxon>Streptomyces aurantiacus group</taxon>
    </lineage>
</organism>
<keyword evidence="2" id="KW-1185">Reference proteome</keyword>
<dbReference type="EMBL" id="AEYX01000046">
    <property type="protein sequence ID" value="EGG43252.1"/>
    <property type="molecule type" value="Genomic_DNA"/>
</dbReference>
<proteinExistence type="predicted"/>
<sequence length="72" mass="7209">MAEALVAHPGAVQHSGAALGPEPGLAAAIRPWTVGHVNTPVALVTWTRPRPLRGGAFSGAGPEAVPCGPIIK</sequence>
<dbReference type="Proteomes" id="UP000003022">
    <property type="component" value="Unassembled WGS sequence"/>
</dbReference>
<evidence type="ECO:0000313" key="1">
    <source>
        <dbReference type="EMBL" id="EGG43252.1"/>
    </source>
</evidence>
<reference evidence="1 2" key="1">
    <citation type="journal article" date="2011" name="J. Bacteriol.">
        <title>Draft genome sequence of the marine bacterium Streptomyces griseoaurantiacus M045, which produces novel manumycin-type antibiotics with a pABA core component.</title>
        <authorList>
            <person name="Li F."/>
            <person name="Jiang P."/>
            <person name="Zheng H."/>
            <person name="Wang S."/>
            <person name="Zhao G."/>
            <person name="Qin S."/>
            <person name="Liu Z."/>
        </authorList>
    </citation>
    <scope>NUCLEOTIDE SEQUENCE [LARGE SCALE GENOMIC DNA]</scope>
    <source>
        <strain evidence="1 2">M045</strain>
    </source>
</reference>
<dbReference type="STRING" id="996637.SGM_6392"/>
<evidence type="ECO:0000313" key="2">
    <source>
        <dbReference type="Proteomes" id="UP000003022"/>
    </source>
</evidence>
<comment type="caution">
    <text evidence="1">The sequence shown here is derived from an EMBL/GenBank/DDBJ whole genome shotgun (WGS) entry which is preliminary data.</text>
</comment>
<accession>F3NTU2</accession>
<protein>
    <submittedName>
        <fullName evidence="1">Uncharacterized protein</fullName>
    </submittedName>
</protein>